<dbReference type="Pfam" id="PF00196">
    <property type="entry name" value="GerE"/>
    <property type="match status" value="1"/>
</dbReference>
<protein>
    <recommendedName>
        <fullName evidence="2">HTH luxR-type domain-containing protein</fullName>
    </recommendedName>
</protein>
<reference evidence="3 4" key="1">
    <citation type="submission" date="2021-03" db="EMBL/GenBank/DDBJ databases">
        <title>Five novel Rahnella species.</title>
        <authorList>
            <person name="Brady C."/>
            <person name="Asselin J."/>
            <person name="Beer S."/>
            <person name="Bruberg M.B."/>
            <person name="Crampton B."/>
            <person name="Venter S."/>
            <person name="Arnold D."/>
            <person name="Denman S."/>
        </authorList>
    </citation>
    <scope>NUCLEOTIDE SEQUENCE [LARGE SCALE GENOMIC DNA]</scope>
    <source>
        <strain evidence="3 4">H11b</strain>
    </source>
</reference>
<organism evidence="3 4">
    <name type="scientific">Rahnella bonaserana</name>
    <dbReference type="NCBI Taxonomy" id="2816248"/>
    <lineage>
        <taxon>Bacteria</taxon>
        <taxon>Pseudomonadati</taxon>
        <taxon>Pseudomonadota</taxon>
        <taxon>Gammaproteobacteria</taxon>
        <taxon>Enterobacterales</taxon>
        <taxon>Yersiniaceae</taxon>
        <taxon>Rahnella</taxon>
    </lineage>
</organism>
<name>A0ABS6LWM7_9GAMM</name>
<keyword evidence="4" id="KW-1185">Reference proteome</keyword>
<dbReference type="EMBL" id="JAFMOW010000064">
    <property type="protein sequence ID" value="MBU9856459.1"/>
    <property type="molecule type" value="Genomic_DNA"/>
</dbReference>
<keyword evidence="1" id="KW-0238">DNA-binding</keyword>
<accession>A0ABS6LWM7</accession>
<evidence type="ECO:0000259" key="2">
    <source>
        <dbReference type="PROSITE" id="PS50043"/>
    </source>
</evidence>
<proteinExistence type="predicted"/>
<dbReference type="Proteomes" id="UP000734343">
    <property type="component" value="Unassembled WGS sequence"/>
</dbReference>
<comment type="caution">
    <text evidence="3">The sequence shown here is derived from an EMBL/GenBank/DDBJ whole genome shotgun (WGS) entry which is preliminary data.</text>
</comment>
<dbReference type="SMART" id="SM00421">
    <property type="entry name" value="HTH_LUXR"/>
    <property type="match status" value="1"/>
</dbReference>
<dbReference type="InterPro" id="IPR000792">
    <property type="entry name" value="Tscrpt_reg_LuxR_C"/>
</dbReference>
<evidence type="ECO:0000313" key="4">
    <source>
        <dbReference type="Proteomes" id="UP000734343"/>
    </source>
</evidence>
<dbReference type="RefSeq" id="WP_217173740.1">
    <property type="nucleotide sequence ID" value="NZ_JAFMOW010000064.1"/>
</dbReference>
<dbReference type="PROSITE" id="PS50043">
    <property type="entry name" value="HTH_LUXR_2"/>
    <property type="match status" value="1"/>
</dbReference>
<evidence type="ECO:0000256" key="1">
    <source>
        <dbReference type="ARBA" id="ARBA00023125"/>
    </source>
</evidence>
<feature type="domain" description="HTH luxR-type" evidence="2">
    <location>
        <begin position="132"/>
        <end position="197"/>
    </location>
</feature>
<sequence length="201" mass="22622">MLNIIFDDPNAAYRYGMENFLTQIFSLEKKIPVQMSDLTANNISTADIIVKRFSAGESTVCQPLFQLRNPQSLIIAVYDCRTVPFVTDLPLCITNILFLNRKSSLEHIRKRVFSGWANHTTGVPDQLPRDCANCRQPKLSATEASVAALIHAGNDVGYIARELQIPEKSVSVHKRKIMSKFNVISNSELHSCLKLIKNKIF</sequence>
<evidence type="ECO:0000313" key="3">
    <source>
        <dbReference type="EMBL" id="MBU9856459.1"/>
    </source>
</evidence>
<gene>
    <name evidence="3" type="ORF">J1778_14365</name>
</gene>